<accession>A0ABX7X8S1</accession>
<evidence type="ECO:0000313" key="2">
    <source>
        <dbReference type="Proteomes" id="UP000672027"/>
    </source>
</evidence>
<keyword evidence="2" id="KW-1185">Reference proteome</keyword>
<dbReference type="Proteomes" id="UP000672027">
    <property type="component" value="Chromosome"/>
</dbReference>
<reference evidence="1 2" key="1">
    <citation type="submission" date="2021-04" db="EMBL/GenBank/DDBJ databases">
        <title>Genomics, taxonomy and metabolism of representatives of sulfur bacteria of the genus Thiothrix: Thiothrix fructosivorans QT, Thiothrix unzii A1T and three new species, Thiothrix subterranea sp. nov., Thiothrix litoralis sp. nov. and 'Candidatus Thiothrix anitrata' sp. nov.</title>
        <authorList>
            <person name="Ravin N.V."/>
            <person name="Smolyakov D."/>
            <person name="Rudenko T.S."/>
            <person name="Mardanov A.V."/>
            <person name="Beletsky A.V."/>
            <person name="Markov N.D."/>
            <person name="Fomenkov A.I."/>
            <person name="Roberts R.J."/>
            <person name="Karnachuk O.V."/>
            <person name="Novikov A."/>
            <person name="Grabovich M.Y."/>
        </authorList>
    </citation>
    <scope>NUCLEOTIDE SEQUENCE [LARGE SCALE GENOMIC DNA]</scope>
    <source>
        <strain evidence="1 2">A52</strain>
    </source>
</reference>
<proteinExistence type="predicted"/>
<dbReference type="RefSeq" id="WP_210230237.1">
    <property type="nucleotide sequence ID" value="NZ_CP072800.1"/>
</dbReference>
<organism evidence="1 2">
    <name type="scientific">Candidatus Thiothrix anitrata</name>
    <dbReference type="NCBI Taxonomy" id="2823902"/>
    <lineage>
        <taxon>Bacteria</taxon>
        <taxon>Pseudomonadati</taxon>
        <taxon>Pseudomonadota</taxon>
        <taxon>Gammaproteobacteria</taxon>
        <taxon>Thiotrichales</taxon>
        <taxon>Thiotrichaceae</taxon>
        <taxon>Thiothrix</taxon>
    </lineage>
</organism>
<evidence type="ECO:0000313" key="1">
    <source>
        <dbReference type="EMBL" id="QTR51619.1"/>
    </source>
</evidence>
<protein>
    <submittedName>
        <fullName evidence="1">Uncharacterized protein</fullName>
    </submittedName>
</protein>
<dbReference type="EMBL" id="CP072800">
    <property type="protein sequence ID" value="QTR51619.1"/>
    <property type="molecule type" value="Genomic_DNA"/>
</dbReference>
<sequence length="95" mass="10871">MTAKRTLREIHREHLGAARGLRYIWKQSLEQDGLTADAEIRDLRIGAISTSHYWLNAATEARRQIAHQRQYGNNPPNAFQFVTSSFQEYSKGVAV</sequence>
<name>A0ABX7X8S1_9GAMM</name>
<gene>
    <name evidence="1" type="ORF">J8380_08790</name>
</gene>